<dbReference type="PANTHER" id="PTHR24365:SF422">
    <property type="entry name" value="TOLL-LIKE RECEPTOR 6"/>
    <property type="match status" value="1"/>
</dbReference>
<dbReference type="Pfam" id="PF13855">
    <property type="entry name" value="LRR_8"/>
    <property type="match status" value="1"/>
</dbReference>
<dbReference type="GO" id="GO:0071726">
    <property type="term" value="P:cellular response to diacyl bacterial lipopeptide"/>
    <property type="evidence" value="ECO:0007669"/>
    <property type="project" value="TreeGrafter"/>
</dbReference>
<dbReference type="GO" id="GO:0038023">
    <property type="term" value="F:signaling receptor activity"/>
    <property type="evidence" value="ECO:0007669"/>
    <property type="project" value="TreeGrafter"/>
</dbReference>
<comment type="subcellular location">
    <subcellularLocation>
        <location evidence="1">Membrane</location>
        <topology evidence="1">Single-pass membrane protein</topology>
    </subcellularLocation>
</comment>
<keyword evidence="4" id="KW-1133">Transmembrane helix</keyword>
<dbReference type="Gene3D" id="3.80.10.10">
    <property type="entry name" value="Ribonuclease Inhibitor"/>
    <property type="match status" value="1"/>
</dbReference>
<keyword evidence="2" id="KW-0812">Transmembrane</keyword>
<organism evidence="6 7">
    <name type="scientific">Eschrichtius robustus</name>
    <name type="common">California gray whale</name>
    <name type="synonym">Eschrichtius gibbosus</name>
    <dbReference type="NCBI Taxonomy" id="9764"/>
    <lineage>
        <taxon>Eukaryota</taxon>
        <taxon>Metazoa</taxon>
        <taxon>Chordata</taxon>
        <taxon>Craniata</taxon>
        <taxon>Vertebrata</taxon>
        <taxon>Euteleostomi</taxon>
        <taxon>Mammalia</taxon>
        <taxon>Eutheria</taxon>
        <taxon>Laurasiatheria</taxon>
        <taxon>Artiodactyla</taxon>
        <taxon>Whippomorpha</taxon>
        <taxon>Cetacea</taxon>
        <taxon>Mysticeti</taxon>
        <taxon>Eschrichtiidae</taxon>
        <taxon>Eschrichtius</taxon>
    </lineage>
</organism>
<reference evidence="6 7" key="1">
    <citation type="submission" date="2022-11" db="EMBL/GenBank/DDBJ databases">
        <title>Whole genome sequence of Eschrichtius robustus ER-17-0199.</title>
        <authorList>
            <person name="Bruniche-Olsen A."/>
            <person name="Black A.N."/>
            <person name="Fields C.J."/>
            <person name="Walden K."/>
            <person name="Dewoody J.A."/>
        </authorList>
    </citation>
    <scope>NUCLEOTIDE SEQUENCE [LARGE SCALE GENOMIC DNA]</scope>
    <source>
        <strain evidence="6">ER-17-0199</strain>
        <tissue evidence="6">Blubber</tissue>
    </source>
</reference>
<dbReference type="PANTHER" id="PTHR24365">
    <property type="entry name" value="TOLL-LIKE RECEPTOR"/>
    <property type="match status" value="1"/>
</dbReference>
<evidence type="ECO:0000313" key="6">
    <source>
        <dbReference type="EMBL" id="KAJ8795282.1"/>
    </source>
</evidence>
<proteinExistence type="predicted"/>
<sequence>MPGLACINRIFSYGSMNGSILSYSPATAGFVEVQLMENLDSYQDVLKNSNNPLGDSHFNIMTKDKESAVRNLHFVYILTFVFGTIIQFSDESEFVVDMSKIGLIRVPKDLSPKTEVLDMSQNYVSELHLSDIGFLSGLKVLRLSHNRIQCLDISIFKFNQDLEYLDLSHNRLQKISCHPITTSLKHLDLSFNDFDTLPI</sequence>
<dbReference type="GO" id="GO:0006954">
    <property type="term" value="P:inflammatory response"/>
    <property type="evidence" value="ECO:0007669"/>
    <property type="project" value="TreeGrafter"/>
</dbReference>
<evidence type="ECO:0000256" key="4">
    <source>
        <dbReference type="ARBA" id="ARBA00022989"/>
    </source>
</evidence>
<dbReference type="GO" id="GO:0002224">
    <property type="term" value="P:toll-like receptor signaling pathway"/>
    <property type="evidence" value="ECO:0007669"/>
    <property type="project" value="TreeGrafter"/>
</dbReference>
<comment type="caution">
    <text evidence="6">The sequence shown here is derived from an EMBL/GenBank/DDBJ whole genome shotgun (WGS) entry which is preliminary data.</text>
</comment>
<dbReference type="AlphaFoldDB" id="A0AB34HU49"/>
<keyword evidence="5" id="KW-0472">Membrane</keyword>
<dbReference type="Proteomes" id="UP001159641">
    <property type="component" value="Unassembled WGS sequence"/>
</dbReference>
<evidence type="ECO:0000256" key="2">
    <source>
        <dbReference type="ARBA" id="ARBA00022692"/>
    </source>
</evidence>
<dbReference type="EMBL" id="JAIQCJ010000577">
    <property type="protein sequence ID" value="KAJ8795282.1"/>
    <property type="molecule type" value="Genomic_DNA"/>
</dbReference>
<dbReference type="InterPro" id="IPR032675">
    <property type="entry name" value="LRR_dom_sf"/>
</dbReference>
<protein>
    <submittedName>
        <fullName evidence="6">Uncharacterized protein</fullName>
    </submittedName>
</protein>
<keyword evidence="3" id="KW-0732">Signal</keyword>
<keyword evidence="7" id="KW-1185">Reference proteome</keyword>
<accession>A0AB34HU49</accession>
<gene>
    <name evidence="6" type="ORF">J1605_018297</name>
</gene>
<dbReference type="GO" id="GO:0071723">
    <property type="term" value="F:lipopeptide binding"/>
    <property type="evidence" value="ECO:0007669"/>
    <property type="project" value="TreeGrafter"/>
</dbReference>
<name>A0AB34HU49_ESCRO</name>
<dbReference type="PROSITE" id="PS51450">
    <property type="entry name" value="LRR"/>
    <property type="match status" value="1"/>
</dbReference>
<evidence type="ECO:0000256" key="1">
    <source>
        <dbReference type="ARBA" id="ARBA00004167"/>
    </source>
</evidence>
<dbReference type="GO" id="GO:0035355">
    <property type="term" value="C:Toll-like receptor 2-Toll-like receptor 6 protein complex"/>
    <property type="evidence" value="ECO:0007669"/>
    <property type="project" value="TreeGrafter"/>
</dbReference>
<dbReference type="InterPro" id="IPR001611">
    <property type="entry name" value="Leu-rich_rpt"/>
</dbReference>
<dbReference type="SUPFAM" id="SSF52058">
    <property type="entry name" value="L domain-like"/>
    <property type="match status" value="1"/>
</dbReference>
<evidence type="ECO:0000313" key="7">
    <source>
        <dbReference type="Proteomes" id="UP001159641"/>
    </source>
</evidence>
<evidence type="ECO:0000256" key="3">
    <source>
        <dbReference type="ARBA" id="ARBA00022729"/>
    </source>
</evidence>
<dbReference type="GO" id="GO:0035663">
    <property type="term" value="F:Toll-like receptor 2 binding"/>
    <property type="evidence" value="ECO:0007669"/>
    <property type="project" value="TreeGrafter"/>
</dbReference>
<evidence type="ECO:0000256" key="5">
    <source>
        <dbReference type="ARBA" id="ARBA00023136"/>
    </source>
</evidence>